<keyword evidence="3" id="KW-1185">Reference proteome</keyword>
<gene>
    <name evidence="2" type="ORF">GDO78_003667</name>
</gene>
<accession>A0A8J6EV53</accession>
<feature type="transmembrane region" description="Helical" evidence="1">
    <location>
        <begin position="32"/>
        <end position="49"/>
    </location>
</feature>
<protein>
    <submittedName>
        <fullName evidence="2">Uncharacterized protein</fullName>
    </submittedName>
</protein>
<dbReference type="EMBL" id="WNTK01000012">
    <property type="protein sequence ID" value="KAG9475361.1"/>
    <property type="molecule type" value="Genomic_DNA"/>
</dbReference>
<keyword evidence="1" id="KW-0812">Transmembrane</keyword>
<name>A0A8J6EV53_ELECQ</name>
<organism evidence="2 3">
    <name type="scientific">Eleutherodactylus coqui</name>
    <name type="common">Puerto Rican coqui</name>
    <dbReference type="NCBI Taxonomy" id="57060"/>
    <lineage>
        <taxon>Eukaryota</taxon>
        <taxon>Metazoa</taxon>
        <taxon>Chordata</taxon>
        <taxon>Craniata</taxon>
        <taxon>Vertebrata</taxon>
        <taxon>Euteleostomi</taxon>
        <taxon>Amphibia</taxon>
        <taxon>Batrachia</taxon>
        <taxon>Anura</taxon>
        <taxon>Neobatrachia</taxon>
        <taxon>Hyloidea</taxon>
        <taxon>Eleutherodactylidae</taxon>
        <taxon>Eleutherodactylinae</taxon>
        <taxon>Eleutherodactylus</taxon>
        <taxon>Eleutherodactylus</taxon>
    </lineage>
</organism>
<sequence length="91" mass="10544">MRELQNAVLKFLNHNRLVAQIFLDSGDNFPSTFFALCGSSMYVVFWNIYCVHSKHFHLLLISNLSDSKLYSFISLKLSLHFNCIFKLLVAL</sequence>
<reference evidence="2" key="1">
    <citation type="thesis" date="2020" institute="ProQuest LLC" country="789 East Eisenhower Parkway, Ann Arbor, MI, USA">
        <title>Comparative Genomics and Chromosome Evolution.</title>
        <authorList>
            <person name="Mudd A.B."/>
        </authorList>
    </citation>
    <scope>NUCLEOTIDE SEQUENCE</scope>
    <source>
        <strain evidence="2">HN-11 Male</strain>
        <tissue evidence="2">Kidney and liver</tissue>
    </source>
</reference>
<dbReference type="AlphaFoldDB" id="A0A8J6EV53"/>
<keyword evidence="1" id="KW-1133">Transmembrane helix</keyword>
<comment type="caution">
    <text evidence="2">The sequence shown here is derived from an EMBL/GenBank/DDBJ whole genome shotgun (WGS) entry which is preliminary data.</text>
</comment>
<evidence type="ECO:0000313" key="2">
    <source>
        <dbReference type="EMBL" id="KAG9475361.1"/>
    </source>
</evidence>
<proteinExistence type="predicted"/>
<keyword evidence="1" id="KW-0472">Membrane</keyword>
<evidence type="ECO:0000256" key="1">
    <source>
        <dbReference type="SAM" id="Phobius"/>
    </source>
</evidence>
<dbReference type="Proteomes" id="UP000770717">
    <property type="component" value="Unassembled WGS sequence"/>
</dbReference>
<evidence type="ECO:0000313" key="3">
    <source>
        <dbReference type="Proteomes" id="UP000770717"/>
    </source>
</evidence>